<keyword evidence="1" id="KW-1133">Transmembrane helix</keyword>
<protein>
    <submittedName>
        <fullName evidence="2">Uncharacterized protein MANES_11G135500</fullName>
    </submittedName>
</protein>
<evidence type="ECO:0000256" key="1">
    <source>
        <dbReference type="SAM" id="Phobius"/>
    </source>
</evidence>
<organism evidence="2">
    <name type="scientific">Rhizophora mucronata</name>
    <name type="common">Asiatic mangrove</name>
    <dbReference type="NCBI Taxonomy" id="61149"/>
    <lineage>
        <taxon>Eukaryota</taxon>
        <taxon>Viridiplantae</taxon>
        <taxon>Streptophyta</taxon>
        <taxon>Embryophyta</taxon>
        <taxon>Tracheophyta</taxon>
        <taxon>Spermatophyta</taxon>
        <taxon>Magnoliopsida</taxon>
        <taxon>eudicotyledons</taxon>
        <taxon>Gunneridae</taxon>
        <taxon>Pentapetalae</taxon>
        <taxon>rosids</taxon>
        <taxon>fabids</taxon>
        <taxon>Malpighiales</taxon>
        <taxon>Rhizophoraceae</taxon>
        <taxon>Rhizophora</taxon>
    </lineage>
</organism>
<dbReference type="AlphaFoldDB" id="A0A2P2LSX9"/>
<reference evidence="2" key="1">
    <citation type="submission" date="2018-02" db="EMBL/GenBank/DDBJ databases">
        <title>Rhizophora mucronata_Transcriptome.</title>
        <authorList>
            <person name="Meera S.P."/>
            <person name="Sreeshan A."/>
            <person name="Augustine A."/>
        </authorList>
    </citation>
    <scope>NUCLEOTIDE SEQUENCE</scope>
    <source>
        <tissue evidence="2">Leaf</tissue>
    </source>
</reference>
<accession>A0A2P2LSX9</accession>
<name>A0A2P2LSX9_RHIMU</name>
<feature type="transmembrane region" description="Helical" evidence="1">
    <location>
        <begin position="21"/>
        <end position="39"/>
    </location>
</feature>
<feature type="transmembrane region" description="Helical" evidence="1">
    <location>
        <begin position="45"/>
        <end position="63"/>
    </location>
</feature>
<keyword evidence="1" id="KW-0812">Transmembrane</keyword>
<dbReference type="EMBL" id="GGEC01040587">
    <property type="protein sequence ID" value="MBX21071.1"/>
    <property type="molecule type" value="Transcribed_RNA"/>
</dbReference>
<evidence type="ECO:0000313" key="2">
    <source>
        <dbReference type="EMBL" id="MBX21071.1"/>
    </source>
</evidence>
<sequence>MSALKSLERYYPILDSHFQSFCASHGIFTGPFILFYLSLSPYSSFFFSIVSLHFVVMGIVCSIQKSSYQLKKTALRYCFLHS</sequence>
<proteinExistence type="predicted"/>
<keyword evidence="1" id="KW-0472">Membrane</keyword>